<dbReference type="AlphaFoldDB" id="A0A0G0TVN5"/>
<evidence type="ECO:0000256" key="6">
    <source>
        <dbReference type="RuleBase" id="RU003915"/>
    </source>
</evidence>
<dbReference type="SUPFAM" id="SSF54534">
    <property type="entry name" value="FKBP-like"/>
    <property type="match status" value="1"/>
</dbReference>
<evidence type="ECO:0000256" key="1">
    <source>
        <dbReference type="ARBA" id="ARBA00000971"/>
    </source>
</evidence>
<dbReference type="PROSITE" id="PS50059">
    <property type="entry name" value="FKBP_PPIASE"/>
    <property type="match status" value="1"/>
</dbReference>
<evidence type="ECO:0000256" key="4">
    <source>
        <dbReference type="ARBA" id="ARBA00023235"/>
    </source>
</evidence>
<dbReference type="Gene3D" id="3.10.50.40">
    <property type="match status" value="1"/>
</dbReference>
<keyword evidence="3 5" id="KW-0697">Rotamase</keyword>
<keyword evidence="4 5" id="KW-0413">Isomerase</keyword>
<dbReference type="FunFam" id="3.10.50.40:FF:000006">
    <property type="entry name" value="Peptidyl-prolyl cis-trans isomerase"/>
    <property type="match status" value="1"/>
</dbReference>
<comment type="caution">
    <text evidence="9">The sequence shown here is derived from an EMBL/GenBank/DDBJ whole genome shotgun (WGS) entry which is preliminary data.</text>
</comment>
<keyword evidence="7" id="KW-0472">Membrane</keyword>
<keyword evidence="7" id="KW-1133">Transmembrane helix</keyword>
<dbReference type="Pfam" id="PF00254">
    <property type="entry name" value="FKBP_C"/>
    <property type="match status" value="1"/>
</dbReference>
<dbReference type="EC" id="5.2.1.8" evidence="6"/>
<sequence length="151" mass="16194">MENKKKMVVWILVVLLVVGALVFITIKKGNNNLGNTQKVEGVDVTILSEGSGEEAKIGDSVSMNYTGTLEDGTAFDSNVDPKFNHVSPFLFNLGAGQVIKGWDIGVVGMKVGEKRRLEINAEFAYGEAGVGSIIPPNAKLIFDVELVAIVK</sequence>
<evidence type="ECO:0000256" key="7">
    <source>
        <dbReference type="SAM" id="Phobius"/>
    </source>
</evidence>
<evidence type="ECO:0000256" key="3">
    <source>
        <dbReference type="ARBA" id="ARBA00023110"/>
    </source>
</evidence>
<dbReference type="Proteomes" id="UP000034749">
    <property type="component" value="Unassembled WGS sequence"/>
</dbReference>
<dbReference type="GO" id="GO:0003755">
    <property type="term" value="F:peptidyl-prolyl cis-trans isomerase activity"/>
    <property type="evidence" value="ECO:0007669"/>
    <property type="project" value="UniProtKB-UniRule"/>
</dbReference>
<feature type="domain" description="PPIase FKBP-type" evidence="8">
    <location>
        <begin position="58"/>
        <end position="150"/>
    </location>
</feature>
<keyword evidence="7" id="KW-0812">Transmembrane</keyword>
<dbReference type="InterPro" id="IPR046357">
    <property type="entry name" value="PPIase_dom_sf"/>
</dbReference>
<reference evidence="9 10" key="1">
    <citation type="journal article" date="2015" name="Nature">
        <title>rRNA introns, odd ribosomes, and small enigmatic genomes across a large radiation of phyla.</title>
        <authorList>
            <person name="Brown C.T."/>
            <person name="Hug L.A."/>
            <person name="Thomas B.C."/>
            <person name="Sharon I."/>
            <person name="Castelle C.J."/>
            <person name="Singh A."/>
            <person name="Wilkins M.J."/>
            <person name="Williams K.H."/>
            <person name="Banfield J.F."/>
        </authorList>
    </citation>
    <scope>NUCLEOTIDE SEQUENCE [LARGE SCALE GENOMIC DNA]</scope>
</reference>
<dbReference type="InterPro" id="IPR001179">
    <property type="entry name" value="PPIase_FKBP_dom"/>
</dbReference>
<evidence type="ECO:0000313" key="10">
    <source>
        <dbReference type="Proteomes" id="UP000034749"/>
    </source>
</evidence>
<protein>
    <recommendedName>
        <fullName evidence="6">Peptidyl-prolyl cis-trans isomerase</fullName>
        <ecNumber evidence="6">5.2.1.8</ecNumber>
    </recommendedName>
</protein>
<comment type="similarity">
    <text evidence="2 6">Belongs to the FKBP-type PPIase family.</text>
</comment>
<evidence type="ECO:0000256" key="5">
    <source>
        <dbReference type="PROSITE-ProRule" id="PRU00277"/>
    </source>
</evidence>
<evidence type="ECO:0000256" key="2">
    <source>
        <dbReference type="ARBA" id="ARBA00006577"/>
    </source>
</evidence>
<organism evidence="9 10">
    <name type="scientific">Candidatus Nomurabacteria bacterium GW2011_GWA2_40_9</name>
    <dbReference type="NCBI Taxonomy" id="1618734"/>
    <lineage>
        <taxon>Bacteria</taxon>
        <taxon>Candidatus Nomuraibacteriota</taxon>
    </lineage>
</organism>
<dbReference type="PANTHER" id="PTHR43811:SF19">
    <property type="entry name" value="39 KDA FK506-BINDING NUCLEAR PROTEIN"/>
    <property type="match status" value="1"/>
</dbReference>
<accession>A0A0G0TVN5</accession>
<name>A0A0G0TVN5_9BACT</name>
<proteinExistence type="inferred from homology"/>
<evidence type="ECO:0000313" key="9">
    <source>
        <dbReference type="EMBL" id="KKR78871.1"/>
    </source>
</evidence>
<gene>
    <name evidence="9" type="ORF">UU24_C0023G0018</name>
</gene>
<dbReference type="PANTHER" id="PTHR43811">
    <property type="entry name" value="FKBP-TYPE PEPTIDYL-PROLYL CIS-TRANS ISOMERASE FKPA"/>
    <property type="match status" value="1"/>
</dbReference>
<dbReference type="EMBL" id="LBZW01000023">
    <property type="protein sequence ID" value="KKR78871.1"/>
    <property type="molecule type" value="Genomic_DNA"/>
</dbReference>
<comment type="catalytic activity">
    <reaction evidence="1 5 6">
        <text>[protein]-peptidylproline (omega=180) = [protein]-peptidylproline (omega=0)</text>
        <dbReference type="Rhea" id="RHEA:16237"/>
        <dbReference type="Rhea" id="RHEA-COMP:10747"/>
        <dbReference type="Rhea" id="RHEA-COMP:10748"/>
        <dbReference type="ChEBI" id="CHEBI:83833"/>
        <dbReference type="ChEBI" id="CHEBI:83834"/>
        <dbReference type="EC" id="5.2.1.8"/>
    </reaction>
</comment>
<evidence type="ECO:0000259" key="8">
    <source>
        <dbReference type="PROSITE" id="PS50059"/>
    </source>
</evidence>
<feature type="transmembrane region" description="Helical" evidence="7">
    <location>
        <begin position="7"/>
        <end position="26"/>
    </location>
</feature>